<feature type="compositionally biased region" description="Polar residues" evidence="1">
    <location>
        <begin position="283"/>
        <end position="292"/>
    </location>
</feature>
<dbReference type="InterPro" id="IPR029498">
    <property type="entry name" value="HeLo_dom"/>
</dbReference>
<feature type="domain" description="Prion-inhibition and propagation HeLo" evidence="2">
    <location>
        <begin position="10"/>
        <end position="212"/>
    </location>
</feature>
<feature type="region of interest" description="Disordered" evidence="1">
    <location>
        <begin position="256"/>
        <end position="305"/>
    </location>
</feature>
<evidence type="ECO:0000313" key="4">
    <source>
        <dbReference type="Proteomes" id="UP000019373"/>
    </source>
</evidence>
<evidence type="ECO:0000259" key="2">
    <source>
        <dbReference type="Pfam" id="PF14479"/>
    </source>
</evidence>
<dbReference type="RefSeq" id="XP_007803368.1">
    <property type="nucleotide sequence ID" value="XM_007805177.1"/>
</dbReference>
<sequence>MVAPVDPISLTIGAVALASLFSLCVQCFDLINVASNLGTDYEILLVKLSIEKRRLMIWGEAVGILRPDEDRDLLLDDPETHALVERVLMNIQKLFHDADALRSKYGLEKASEKPAIQTATVEGSIICTSVFENSSFVQFQKRVSGYHQKAGLMSKTRWAIRDNGKFSKLITNLKDLVDGLDQITTSARTSILKGRLVRQETESIPDLRTLKIIEENCSDADWKSYASAASEYLNTLGSMHPSKRKYIHEWMEIDQDQQTSSAMQATTRPESWRRPDDSRPQEQEASPVSSPYGQERFESMTESRNQKSLILQTLNRPNDGPASTEVLVMCSTTTLVAWIPSMKKHFHPIYSIPQTTRANHITYSRVMRAIKPHTDPRTCIAIYCPPRMRYIHMAFRFLGLDAPTSFGYRCQIRIDDRLLDKTTSFVGITERMGGYYRELEDAADSEDPKVQSFLNAIDLNWLAQRIDCLTLPSYQPLSQTLNWSTIFRQSKDDPYCVGIIVMAGQETCRTLFHTPPVTPPDSFRGEGRVYRLRELQGVNDQSKFRWKAEHYCNIAEDKDFDEIP</sequence>
<dbReference type="eggNOG" id="ENOG502R9IY">
    <property type="taxonomic scope" value="Eukaryota"/>
</dbReference>
<organism evidence="3 4">
    <name type="scientific">Endocarpon pusillum (strain Z07020 / HMAS-L-300199)</name>
    <name type="common">Lichen-forming fungus</name>
    <dbReference type="NCBI Taxonomy" id="1263415"/>
    <lineage>
        <taxon>Eukaryota</taxon>
        <taxon>Fungi</taxon>
        <taxon>Dikarya</taxon>
        <taxon>Ascomycota</taxon>
        <taxon>Pezizomycotina</taxon>
        <taxon>Eurotiomycetes</taxon>
        <taxon>Chaetothyriomycetidae</taxon>
        <taxon>Verrucariales</taxon>
        <taxon>Verrucariaceae</taxon>
        <taxon>Endocarpon</taxon>
    </lineage>
</organism>
<reference evidence="4" key="1">
    <citation type="journal article" date="2014" name="BMC Genomics">
        <title>Genome characteristics reveal the impact of lichenization on lichen-forming fungus Endocarpon pusillum Hedwig (Verrucariales, Ascomycota).</title>
        <authorList>
            <person name="Wang Y.-Y."/>
            <person name="Liu B."/>
            <person name="Zhang X.-Y."/>
            <person name="Zhou Q.-M."/>
            <person name="Zhang T."/>
            <person name="Li H."/>
            <person name="Yu Y.-F."/>
            <person name="Zhang X.-L."/>
            <person name="Hao X.-Y."/>
            <person name="Wang M."/>
            <person name="Wang L."/>
            <person name="Wei J.-C."/>
        </authorList>
    </citation>
    <scope>NUCLEOTIDE SEQUENCE [LARGE SCALE GENOMIC DNA]</scope>
    <source>
        <strain evidence="4">Z07020 / HMAS-L-300199</strain>
    </source>
</reference>
<keyword evidence="4" id="KW-1185">Reference proteome</keyword>
<feature type="compositionally biased region" description="Polar residues" evidence="1">
    <location>
        <begin position="256"/>
        <end position="269"/>
    </location>
</feature>
<dbReference type="Proteomes" id="UP000019373">
    <property type="component" value="Unassembled WGS sequence"/>
</dbReference>
<dbReference type="OMA" id="YCPPRMR"/>
<proteinExistence type="predicted"/>
<evidence type="ECO:0000256" key="1">
    <source>
        <dbReference type="SAM" id="MobiDB-lite"/>
    </source>
</evidence>
<dbReference type="EMBL" id="KE721272">
    <property type="protein sequence ID" value="ERF70978.1"/>
    <property type="molecule type" value="Genomic_DNA"/>
</dbReference>
<dbReference type="HOGENOM" id="CLU_029868_0_0_1"/>
<feature type="compositionally biased region" description="Basic and acidic residues" evidence="1">
    <location>
        <begin position="295"/>
        <end position="305"/>
    </location>
</feature>
<dbReference type="PANTHER" id="PTHR37542">
    <property type="entry name" value="HELO DOMAIN-CONTAINING PROTEIN-RELATED"/>
    <property type="match status" value="1"/>
</dbReference>
<dbReference type="OrthoDB" id="20872at2759"/>
<feature type="compositionally biased region" description="Basic and acidic residues" evidence="1">
    <location>
        <begin position="270"/>
        <end position="282"/>
    </location>
</feature>
<dbReference type="GeneID" id="19243918"/>
<protein>
    <recommendedName>
        <fullName evidence="2">Prion-inhibition and propagation HeLo domain-containing protein</fullName>
    </recommendedName>
</protein>
<dbReference type="Pfam" id="PF14479">
    <property type="entry name" value="HeLo"/>
    <property type="match status" value="1"/>
</dbReference>
<evidence type="ECO:0000313" key="3">
    <source>
        <dbReference type="EMBL" id="ERF70978.1"/>
    </source>
</evidence>
<gene>
    <name evidence="3" type="ORF">EPUS_09083</name>
</gene>
<dbReference type="InterPro" id="IPR038305">
    <property type="entry name" value="HeLo_sf"/>
</dbReference>
<dbReference type="PANTHER" id="PTHR37542:SF3">
    <property type="entry name" value="PRION-INHIBITION AND PROPAGATION HELO DOMAIN-CONTAINING PROTEIN"/>
    <property type="match status" value="1"/>
</dbReference>
<name>U1GFT8_ENDPU</name>
<accession>U1GFT8</accession>
<dbReference type="AlphaFoldDB" id="U1GFT8"/>
<dbReference type="Gene3D" id="1.20.120.1020">
    <property type="entry name" value="Prion-inhibition and propagation, HeLo domain"/>
    <property type="match status" value="1"/>
</dbReference>